<reference evidence="1" key="1">
    <citation type="journal article" date="2015" name="Nature">
        <title>Complex archaea that bridge the gap between prokaryotes and eukaryotes.</title>
        <authorList>
            <person name="Spang A."/>
            <person name="Saw J.H."/>
            <person name="Jorgensen S.L."/>
            <person name="Zaremba-Niedzwiedzka K."/>
            <person name="Martijn J."/>
            <person name="Lind A.E."/>
            <person name="van Eijk R."/>
            <person name="Schleper C."/>
            <person name="Guy L."/>
            <person name="Ettema T.J."/>
        </authorList>
    </citation>
    <scope>NUCLEOTIDE SEQUENCE</scope>
</reference>
<sequence length="40" mass="4787">MKKEMEEELKKQNKPSDQYIINAAKYLDDADVPMDKRMIK</sequence>
<organism evidence="1">
    <name type="scientific">marine sediment metagenome</name>
    <dbReference type="NCBI Taxonomy" id="412755"/>
    <lineage>
        <taxon>unclassified sequences</taxon>
        <taxon>metagenomes</taxon>
        <taxon>ecological metagenomes</taxon>
    </lineage>
</organism>
<name>A0A0F9VXL3_9ZZZZ</name>
<dbReference type="EMBL" id="LAZR01000403">
    <property type="protein sequence ID" value="KKN70443.1"/>
    <property type="molecule type" value="Genomic_DNA"/>
</dbReference>
<dbReference type="AlphaFoldDB" id="A0A0F9VXL3"/>
<gene>
    <name evidence="1" type="ORF">LCGC14_0431380</name>
</gene>
<evidence type="ECO:0000313" key="1">
    <source>
        <dbReference type="EMBL" id="KKN70443.1"/>
    </source>
</evidence>
<accession>A0A0F9VXL3</accession>
<protein>
    <submittedName>
        <fullName evidence="1">Uncharacterized protein</fullName>
    </submittedName>
</protein>
<comment type="caution">
    <text evidence="1">The sequence shown here is derived from an EMBL/GenBank/DDBJ whole genome shotgun (WGS) entry which is preliminary data.</text>
</comment>
<proteinExistence type="predicted"/>